<dbReference type="InterPro" id="IPR036163">
    <property type="entry name" value="HMA_dom_sf"/>
</dbReference>
<dbReference type="FunFam" id="3.30.70.100:FF:000001">
    <property type="entry name" value="ATPase copper transporting beta"/>
    <property type="match status" value="1"/>
</dbReference>
<dbReference type="GO" id="GO:0006825">
    <property type="term" value="P:copper ion transport"/>
    <property type="evidence" value="ECO:0007669"/>
    <property type="project" value="InterPro"/>
</dbReference>
<dbReference type="InterPro" id="IPR017969">
    <property type="entry name" value="Heavy-metal-associated_CS"/>
</dbReference>
<evidence type="ECO:0000313" key="4">
    <source>
        <dbReference type="Proteomes" id="UP000298381"/>
    </source>
</evidence>
<dbReference type="PROSITE" id="PS01047">
    <property type="entry name" value="HMA_1"/>
    <property type="match status" value="1"/>
</dbReference>
<dbReference type="EMBL" id="SRIB01000026">
    <property type="protein sequence ID" value="TFZ39137.1"/>
    <property type="molecule type" value="Genomic_DNA"/>
</dbReference>
<dbReference type="Pfam" id="PF00403">
    <property type="entry name" value="HMA"/>
    <property type="match status" value="1"/>
</dbReference>
<dbReference type="InterPro" id="IPR000428">
    <property type="entry name" value="Cu-bd"/>
</dbReference>
<dbReference type="PROSITE" id="PS50846">
    <property type="entry name" value="HMA_2"/>
    <property type="match status" value="1"/>
</dbReference>
<dbReference type="SUPFAM" id="SSF55008">
    <property type="entry name" value="HMA, heavy metal-associated domain"/>
    <property type="match status" value="1"/>
</dbReference>
<evidence type="ECO:0000259" key="2">
    <source>
        <dbReference type="PROSITE" id="PS50846"/>
    </source>
</evidence>
<keyword evidence="4" id="KW-1185">Reference proteome</keyword>
<dbReference type="AlphaFoldDB" id="A0A4Z0D0U8"/>
<dbReference type="InterPro" id="IPR006121">
    <property type="entry name" value="HMA_dom"/>
</dbReference>
<dbReference type="CDD" id="cd00371">
    <property type="entry name" value="HMA"/>
    <property type="match status" value="1"/>
</dbReference>
<keyword evidence="1" id="KW-0479">Metal-binding</keyword>
<gene>
    <name evidence="3" type="ORF">E4100_09230</name>
</gene>
<comment type="caution">
    <text evidence="3">The sequence shown here is derived from an EMBL/GenBank/DDBJ whole genome shotgun (WGS) entry which is preliminary data.</text>
</comment>
<evidence type="ECO:0000256" key="1">
    <source>
        <dbReference type="ARBA" id="ARBA00022723"/>
    </source>
</evidence>
<dbReference type="Gene3D" id="3.30.70.100">
    <property type="match status" value="1"/>
</dbReference>
<proteinExistence type="predicted"/>
<feature type="domain" description="HMA" evidence="2">
    <location>
        <begin position="1"/>
        <end position="65"/>
    </location>
</feature>
<organism evidence="3 4">
    <name type="scientific">Soehngenia longivitae</name>
    <dbReference type="NCBI Taxonomy" id="2562294"/>
    <lineage>
        <taxon>Bacteria</taxon>
        <taxon>Bacillati</taxon>
        <taxon>Bacillota</taxon>
        <taxon>Tissierellia</taxon>
        <taxon>Tissierellales</taxon>
        <taxon>Tissierellaceae</taxon>
        <taxon>Soehngenia</taxon>
    </lineage>
</organism>
<sequence>MEKIISIEGMSCEHCVKAVTNALKEVDGVEDVSVSLEAKNAVVKGENLDDNKLKGAVEEAGYDVVSIN</sequence>
<dbReference type="Proteomes" id="UP000298381">
    <property type="component" value="Unassembled WGS sequence"/>
</dbReference>
<dbReference type="GO" id="GO:0005507">
    <property type="term" value="F:copper ion binding"/>
    <property type="evidence" value="ECO:0007669"/>
    <property type="project" value="InterPro"/>
</dbReference>
<dbReference type="PRINTS" id="PR00944">
    <property type="entry name" value="CUEXPORT"/>
</dbReference>
<protein>
    <submittedName>
        <fullName evidence="3">Copper chaperone</fullName>
    </submittedName>
</protein>
<dbReference type="OrthoDB" id="9813965at2"/>
<reference evidence="3 4" key="1">
    <citation type="submission" date="2019-03" db="EMBL/GenBank/DDBJ databases">
        <title>Draft genome sequence data and analysis of a Fermenting Bacterium, Soehngenia longevitae strain 1933PT, isolated from petroleum reservoir in Azerbaijan.</title>
        <authorList>
            <person name="Grouzdev D.S."/>
            <person name="Bidzhieva S.K."/>
            <person name="Sokolova D.S."/>
            <person name="Tourova T.P."/>
            <person name="Poltaraus A.B."/>
            <person name="Nazina T.N."/>
        </authorList>
    </citation>
    <scope>NUCLEOTIDE SEQUENCE [LARGE SCALE GENOMIC DNA]</scope>
    <source>
        <strain evidence="3 4">1933P</strain>
    </source>
</reference>
<evidence type="ECO:0000313" key="3">
    <source>
        <dbReference type="EMBL" id="TFZ39137.1"/>
    </source>
</evidence>
<accession>A0A4Z0D0U8</accession>
<name>A0A4Z0D0U8_9FIRM</name>
<dbReference type="RefSeq" id="WP_135271756.1">
    <property type="nucleotide sequence ID" value="NZ_SRIB01000026.1"/>
</dbReference>